<keyword evidence="2" id="KW-1185">Reference proteome</keyword>
<dbReference type="EMBL" id="CP150484">
    <property type="protein sequence ID" value="WYW18363.1"/>
    <property type="molecule type" value="Genomic_DNA"/>
</dbReference>
<evidence type="ECO:0000313" key="1">
    <source>
        <dbReference type="EMBL" id="WYW18363.1"/>
    </source>
</evidence>
<accession>A0ACD5BG26</accession>
<dbReference type="Proteomes" id="UP001456344">
    <property type="component" value="Chromosome"/>
</dbReference>
<proteinExistence type="predicted"/>
<name>A0ACD5BG26_9PSEU</name>
<evidence type="ECO:0000313" key="2">
    <source>
        <dbReference type="Proteomes" id="UP001456344"/>
    </source>
</evidence>
<organism evidence="1 2">
    <name type="scientific">Amycolatopsis coloradensis</name>
    <dbReference type="NCBI Taxonomy" id="76021"/>
    <lineage>
        <taxon>Bacteria</taxon>
        <taxon>Bacillati</taxon>
        <taxon>Actinomycetota</taxon>
        <taxon>Actinomycetes</taxon>
        <taxon>Pseudonocardiales</taxon>
        <taxon>Pseudonocardiaceae</taxon>
        <taxon>Amycolatopsis</taxon>
    </lineage>
</organism>
<gene>
    <name evidence="1" type="ORF">LCL61_22740</name>
</gene>
<protein>
    <submittedName>
        <fullName evidence="1">Sporulation protein</fullName>
    </submittedName>
</protein>
<sequence length="111" mass="11721">MGLEKVVGVMRDNLTVRRVYGEPVEKDGVVVIPAARVIGGGGGGHGAEQDKEGEGGGFLLAARPVGAYVLKGGEVRWVPAVDVTLLGAVFAVMVAAIHRRRPYRRGSDRSR</sequence>
<reference evidence="1" key="1">
    <citation type="submission" date="2023-10" db="EMBL/GenBank/DDBJ databases">
        <title>Whole genome sequencing of actinobacterial strain Amycolatopsis sp. (BCA-696) identifies the underlying plant growth-promoting genes.</title>
        <authorList>
            <person name="Gandham P."/>
            <person name="Vadla N."/>
            <person name="Saji A."/>
            <person name="Srinivas V."/>
            <person name="Ruperao P."/>
            <person name="Selvanayagam S."/>
            <person name="Saxena R.K."/>
            <person name="Rathore A."/>
            <person name="Gopalakrishnan S."/>
            <person name="Thakur V."/>
        </authorList>
    </citation>
    <scope>NUCLEOTIDE SEQUENCE</scope>
    <source>
        <strain evidence="1">BCA-696</strain>
    </source>
</reference>